<dbReference type="PIRSF" id="PIRSF000183">
    <property type="entry name" value="Alanine_dh"/>
    <property type="match status" value="1"/>
</dbReference>
<dbReference type="CDD" id="cd05305">
    <property type="entry name" value="L-AlaDH"/>
    <property type="match status" value="1"/>
</dbReference>
<dbReference type="EC" id="1.4.1.1" evidence="3 6"/>
<comment type="pathway">
    <text evidence="1">Amino-acid degradation; L-alanine degradation via dehydrogenase pathway; NH(3) and pyruvate from L-alanine: step 1/1.</text>
</comment>
<keyword evidence="9" id="KW-0547">Nucleotide-binding</keyword>
<dbReference type="PROSITE" id="PS00837">
    <property type="entry name" value="ALADH_PNT_2"/>
    <property type="match status" value="1"/>
</dbReference>
<accession>A0A1T4NQ60</accession>
<dbReference type="Pfam" id="PF01262">
    <property type="entry name" value="AlaDh_PNT_C"/>
    <property type="match status" value="1"/>
</dbReference>
<dbReference type="RefSeq" id="WP_078756505.1">
    <property type="nucleotide sequence ID" value="NZ_FUWO01000021.1"/>
</dbReference>
<dbReference type="Proteomes" id="UP000189941">
    <property type="component" value="Unassembled WGS sequence"/>
</dbReference>
<keyword evidence="4 6" id="KW-0560">Oxidoreductase</keyword>
<dbReference type="PANTHER" id="PTHR42795:SF1">
    <property type="entry name" value="ALANINE DEHYDROGENASE"/>
    <property type="match status" value="1"/>
</dbReference>
<feature type="binding site" evidence="9">
    <location>
        <begin position="265"/>
        <end position="268"/>
    </location>
    <ligand>
        <name>NAD(+)</name>
        <dbReference type="ChEBI" id="CHEBI:57540"/>
    </ligand>
</feature>
<evidence type="ECO:0000256" key="7">
    <source>
        <dbReference type="PIRSR" id="PIRSR000183-1"/>
    </source>
</evidence>
<dbReference type="SMART" id="SM01003">
    <property type="entry name" value="AlaDh_PNT_N"/>
    <property type="match status" value="1"/>
</dbReference>
<dbReference type="GO" id="GO:0005886">
    <property type="term" value="C:plasma membrane"/>
    <property type="evidence" value="ECO:0007669"/>
    <property type="project" value="TreeGrafter"/>
</dbReference>
<feature type="binding site" evidence="8">
    <location>
        <position position="74"/>
    </location>
    <ligand>
        <name>substrate</name>
    </ligand>
</feature>
<feature type="binding site" evidence="9">
    <location>
        <position position="201"/>
    </location>
    <ligand>
        <name>NAD(+)</name>
        <dbReference type="ChEBI" id="CHEBI:57540"/>
    </ligand>
</feature>
<dbReference type="Gene3D" id="3.40.50.720">
    <property type="entry name" value="NAD(P)-binding Rossmann-like Domain"/>
    <property type="match status" value="2"/>
</dbReference>
<feature type="binding site" evidence="9">
    <location>
        <position position="132"/>
    </location>
    <ligand>
        <name>NAD(+)</name>
        <dbReference type="ChEBI" id="CHEBI:57540"/>
    </ligand>
</feature>
<evidence type="ECO:0000259" key="11">
    <source>
        <dbReference type="SMART" id="SM01003"/>
    </source>
</evidence>
<dbReference type="OrthoDB" id="9804592at2"/>
<proteinExistence type="inferred from homology"/>
<keyword evidence="5 6" id="KW-0520">NAD</keyword>
<evidence type="ECO:0000256" key="8">
    <source>
        <dbReference type="PIRSR" id="PIRSR000183-2"/>
    </source>
</evidence>
<dbReference type="STRING" id="1121925.SAMN02746011_01820"/>
<dbReference type="UniPathway" id="UPA00527">
    <property type="reaction ID" value="UER00585"/>
</dbReference>
<dbReference type="GO" id="GO:0042853">
    <property type="term" value="P:L-alanine catabolic process"/>
    <property type="evidence" value="ECO:0007669"/>
    <property type="project" value="UniProtKB-UniPathway"/>
</dbReference>
<protein>
    <recommendedName>
        <fullName evidence="3 6">Alanine dehydrogenase</fullName>
        <ecNumber evidence="3 6">1.4.1.1</ecNumber>
    </recommendedName>
</protein>
<reference evidence="13" key="1">
    <citation type="submission" date="2017-02" db="EMBL/GenBank/DDBJ databases">
        <authorList>
            <person name="Varghese N."/>
            <person name="Submissions S."/>
        </authorList>
    </citation>
    <scope>NUCLEOTIDE SEQUENCE [LARGE SCALE GENOMIC DNA]</scope>
    <source>
        <strain evidence="13">DSM 15739</strain>
    </source>
</reference>
<dbReference type="SUPFAM" id="SSF51735">
    <property type="entry name" value="NAD(P)-binding Rossmann-fold domains"/>
    <property type="match status" value="1"/>
</dbReference>
<dbReference type="EMBL" id="FUWO01000021">
    <property type="protein sequence ID" value="SJZ81196.1"/>
    <property type="molecule type" value="Genomic_DNA"/>
</dbReference>
<sequence length="370" mass="39448">MIIGLPRELKASEDRVGLTPANVSELVNAGHQVLVETNAGDGSGFSDEEYTKAGAEIKATAAEVWKAEMVIKVKEPLKEEFDYFYEGLILFAYLHLAPELELTQALLDKGVIAVAYETMAHEGTLPLLMPMSEVAGRMAVQIGANFLEKNNGGPGILLGGVPGVRRANVTIIGGGVVGLNSAQLAYGLGANVTILDVNPQRLAELEQILGHGVQTLMSNETNIHRAVVDSDVVIGSVLIAGRRAPVLVKEETIKQMREGSVLIDIAVDQGGNFETTSHATTHKDPTYVKHGVIHYAVANIPGAVPRTSTIALTNATLRYAKQIAGSGIEEASLKNETIMTGINTYRGKLTSKAVADSQDKEFTSILDLIK</sequence>
<evidence type="ECO:0000256" key="1">
    <source>
        <dbReference type="ARBA" id="ARBA00005206"/>
    </source>
</evidence>
<dbReference type="SMART" id="SM01002">
    <property type="entry name" value="AlaDh_PNT_C"/>
    <property type="match status" value="1"/>
</dbReference>
<gene>
    <name evidence="12" type="ORF">SAMN02746011_01820</name>
</gene>
<organism evidence="12 13">
    <name type="scientific">Globicatella sulfidifaciens DSM 15739</name>
    <dbReference type="NCBI Taxonomy" id="1121925"/>
    <lineage>
        <taxon>Bacteria</taxon>
        <taxon>Bacillati</taxon>
        <taxon>Bacillota</taxon>
        <taxon>Bacilli</taxon>
        <taxon>Lactobacillales</taxon>
        <taxon>Aerococcaceae</taxon>
        <taxon>Globicatella</taxon>
    </lineage>
</organism>
<evidence type="ECO:0000256" key="5">
    <source>
        <dbReference type="ARBA" id="ARBA00023027"/>
    </source>
</evidence>
<dbReference type="SUPFAM" id="SSF52283">
    <property type="entry name" value="Formate/glycerate dehydrogenase catalytic domain-like"/>
    <property type="match status" value="1"/>
</dbReference>
<keyword evidence="13" id="KW-1185">Reference proteome</keyword>
<name>A0A1T4NQ60_9LACT</name>
<evidence type="ECO:0000256" key="2">
    <source>
        <dbReference type="ARBA" id="ARBA00005689"/>
    </source>
</evidence>
<dbReference type="NCBIfam" id="TIGR00518">
    <property type="entry name" value="alaDH"/>
    <property type="match status" value="1"/>
</dbReference>
<feature type="active site" description="Proton donor/acceptor" evidence="7">
    <location>
        <position position="268"/>
    </location>
</feature>
<feature type="binding site" evidence="9">
    <location>
        <position position="218"/>
    </location>
    <ligand>
        <name>NAD(+)</name>
        <dbReference type="ChEBI" id="CHEBI:57540"/>
    </ligand>
</feature>
<dbReference type="InterPro" id="IPR008141">
    <property type="entry name" value="Ala_DH"/>
</dbReference>
<dbReference type="InterPro" id="IPR008143">
    <property type="entry name" value="Ala_DH/PNT_CS2"/>
</dbReference>
<evidence type="ECO:0000256" key="6">
    <source>
        <dbReference type="PIRNR" id="PIRNR000183"/>
    </source>
</evidence>
<feature type="binding site" evidence="9">
    <location>
        <begin position="237"/>
        <end position="238"/>
    </location>
    <ligand>
        <name>NAD(+)</name>
        <dbReference type="ChEBI" id="CHEBI:57540"/>
    </ligand>
</feature>
<evidence type="ECO:0000256" key="3">
    <source>
        <dbReference type="ARBA" id="ARBA00012897"/>
    </source>
</evidence>
<evidence type="ECO:0000313" key="13">
    <source>
        <dbReference type="Proteomes" id="UP000189941"/>
    </source>
</evidence>
<dbReference type="GO" id="GO:0000166">
    <property type="term" value="F:nucleotide binding"/>
    <property type="evidence" value="ECO:0007669"/>
    <property type="project" value="UniProtKB-KW"/>
</dbReference>
<feature type="domain" description="Alanine dehydrogenase/pyridine nucleotide transhydrogenase NAD(H)-binding" evidence="10">
    <location>
        <begin position="147"/>
        <end position="296"/>
    </location>
</feature>
<evidence type="ECO:0000256" key="4">
    <source>
        <dbReference type="ARBA" id="ARBA00023002"/>
    </source>
</evidence>
<feature type="active site" description="Proton donor/acceptor" evidence="7">
    <location>
        <position position="95"/>
    </location>
</feature>
<comment type="catalytic activity">
    <reaction evidence="6">
        <text>L-alanine + NAD(+) + H2O = pyruvate + NH4(+) + NADH + H(+)</text>
        <dbReference type="Rhea" id="RHEA:18405"/>
        <dbReference type="ChEBI" id="CHEBI:15361"/>
        <dbReference type="ChEBI" id="CHEBI:15377"/>
        <dbReference type="ChEBI" id="CHEBI:15378"/>
        <dbReference type="ChEBI" id="CHEBI:28938"/>
        <dbReference type="ChEBI" id="CHEBI:57540"/>
        <dbReference type="ChEBI" id="CHEBI:57945"/>
        <dbReference type="ChEBI" id="CHEBI:57972"/>
        <dbReference type="EC" id="1.4.1.1"/>
    </reaction>
</comment>
<dbReference type="Pfam" id="PF05222">
    <property type="entry name" value="AlaDh_PNT_N"/>
    <property type="match status" value="1"/>
</dbReference>
<feature type="domain" description="Alanine dehydrogenase/pyridine nucleotide transhydrogenase N-terminal" evidence="11">
    <location>
        <begin position="4"/>
        <end position="135"/>
    </location>
</feature>
<dbReference type="AlphaFoldDB" id="A0A1T4NQ60"/>
<dbReference type="InterPro" id="IPR036291">
    <property type="entry name" value="NAD(P)-bd_dom_sf"/>
</dbReference>
<dbReference type="InterPro" id="IPR007698">
    <property type="entry name" value="AlaDH/PNT_NAD(H)-bd"/>
</dbReference>
<dbReference type="InterPro" id="IPR007886">
    <property type="entry name" value="AlaDH/PNT_N"/>
</dbReference>
<feature type="binding site" evidence="9">
    <location>
        <position position="196"/>
    </location>
    <ligand>
        <name>NAD(+)</name>
        <dbReference type="ChEBI" id="CHEBI:57540"/>
    </ligand>
</feature>
<dbReference type="PANTHER" id="PTHR42795">
    <property type="entry name" value="ALANINE DEHYDROGENASE"/>
    <property type="match status" value="1"/>
</dbReference>
<evidence type="ECO:0000256" key="9">
    <source>
        <dbReference type="PIRSR" id="PIRSR000183-3"/>
    </source>
</evidence>
<evidence type="ECO:0000259" key="10">
    <source>
        <dbReference type="SMART" id="SM01002"/>
    </source>
</evidence>
<dbReference type="GO" id="GO:0000286">
    <property type="term" value="F:alanine dehydrogenase activity"/>
    <property type="evidence" value="ECO:0007669"/>
    <property type="project" value="UniProtKB-UniRule"/>
</dbReference>
<evidence type="ECO:0000313" key="12">
    <source>
        <dbReference type="EMBL" id="SJZ81196.1"/>
    </source>
</evidence>
<comment type="similarity">
    <text evidence="2 6">Belongs to the AlaDH/PNT family.</text>
</comment>
<feature type="binding site" evidence="8">
    <location>
        <position position="15"/>
    </location>
    <ligand>
        <name>substrate</name>
    </ligand>
</feature>
<dbReference type="FunFam" id="3.40.50.720:FF:000049">
    <property type="entry name" value="Alanine dehydrogenase"/>
    <property type="match status" value="1"/>
</dbReference>